<dbReference type="OrthoDB" id="39701at2157"/>
<dbReference type="AlphaFoldDB" id="A0A6N0NU27"/>
<keyword evidence="1" id="KW-1133">Transmembrane helix</keyword>
<dbReference type="RefSeq" id="WP_174629786.1">
    <property type="nucleotide sequence ID" value="NZ_CP049074.1"/>
</dbReference>
<name>A0A6N0NU27_9CREN</name>
<accession>A0A6N0NU27</accession>
<keyword evidence="1" id="KW-0472">Membrane</keyword>
<feature type="transmembrane region" description="Helical" evidence="1">
    <location>
        <begin position="42"/>
        <end position="59"/>
    </location>
</feature>
<dbReference type="Proteomes" id="UP000509301">
    <property type="component" value="Chromosome"/>
</dbReference>
<reference evidence="2 3" key="1">
    <citation type="submission" date="2020-02" db="EMBL/GenBank/DDBJ databases">
        <title>Comparative genome analysis reveals the metabolism and evolution of the thermophilic archaeal genus Metallosphaera.</title>
        <authorList>
            <person name="Jiang C."/>
        </authorList>
    </citation>
    <scope>NUCLEOTIDE SEQUENCE [LARGE SCALE GENOMIC DNA]</scope>
    <source>
        <strain evidence="2 3">Ric-A</strain>
    </source>
</reference>
<dbReference type="GeneID" id="55641048"/>
<organism evidence="2 3">
    <name type="scientific">Metallosphaera tengchongensis</name>
    <dbReference type="NCBI Taxonomy" id="1532350"/>
    <lineage>
        <taxon>Archaea</taxon>
        <taxon>Thermoproteota</taxon>
        <taxon>Thermoprotei</taxon>
        <taxon>Sulfolobales</taxon>
        <taxon>Sulfolobaceae</taxon>
        <taxon>Metallosphaera</taxon>
    </lineage>
</organism>
<evidence type="ECO:0000313" key="2">
    <source>
        <dbReference type="EMBL" id="QKQ99636.1"/>
    </source>
</evidence>
<proteinExistence type="predicted"/>
<protein>
    <submittedName>
        <fullName evidence="2">Uncharacterized protein</fullName>
    </submittedName>
</protein>
<evidence type="ECO:0000313" key="3">
    <source>
        <dbReference type="Proteomes" id="UP000509301"/>
    </source>
</evidence>
<dbReference type="KEGG" id="mten:GWK48_03825"/>
<sequence>MVSLERGTILQSLTVLIPWAGSPISTLLITRRMRDFWNSAPYLLYVTPLSFASTVLFTFEYMKHFLLIATAYSLISPILLTLAYSRKFDNMEINVNEYYIEVKLKIPLLQDQVIDLNSLFEKVVNKAMRRVRNPYYNFKLKSLNNCSNLKVSLTENKIIMKRRCGDIVVEVIISNNDVADMKLSISY</sequence>
<evidence type="ECO:0000256" key="1">
    <source>
        <dbReference type="SAM" id="Phobius"/>
    </source>
</evidence>
<gene>
    <name evidence="2" type="ORF">GWK48_03825</name>
</gene>
<keyword evidence="1" id="KW-0812">Transmembrane</keyword>
<keyword evidence="3" id="KW-1185">Reference proteome</keyword>
<feature type="transmembrane region" description="Helical" evidence="1">
    <location>
        <begin position="65"/>
        <end position="84"/>
    </location>
</feature>
<feature type="transmembrane region" description="Helical" evidence="1">
    <location>
        <begin position="12"/>
        <end position="30"/>
    </location>
</feature>
<dbReference type="EMBL" id="CP049074">
    <property type="protein sequence ID" value="QKQ99636.1"/>
    <property type="molecule type" value="Genomic_DNA"/>
</dbReference>